<evidence type="ECO:0000256" key="3">
    <source>
        <dbReference type="ARBA" id="ARBA00022454"/>
    </source>
</evidence>
<feature type="region of interest" description="Disordered" evidence="8">
    <location>
        <begin position="297"/>
        <end position="330"/>
    </location>
</feature>
<sequence length="885" mass="98047">MAFEYTEQLLTPENSRSETSSNNDNASTDEKPTLRRRSTRVTRASLRGAVQLGDHLDADNHGLPSPADENDRTVPGDVLASAVEAAEVKRTRSSKSSSHLRHSIAVMETALWSETTLPQNKEDGDDHPMAPDTPVSKSSQEPQPGDLGVSLQQRTLRKRVEKVLTQEDNKDQEKASAPAKPERRNSVRRSTRLSILDKASGLVGRATSVLGKRSRDKVEKSSGPDRRASLRPRNVAAPKEEPPAPTPSAPAPKKRRVSESDLPSKVESTEEPPQEQSAPAEPVPRLKRKLWLAHGLYTGQEHTDSPPVQSRNRSRRKSHPQSQTQSQRKLLPLPMFAGDRLLKNGRDFQLPFDVFSPLPPGQPKPDEWRKTNKNVFVGEASSIWRANKHCELSKCMCTPETGCDEECQNRYMFYECDEGNCGVGEECGNRSFEELKQRTKAGGKYNIGVEVIKTADRGYGVRSNRTFEPNQIIVEYTGEIITQTECEKRMRTIYKHNENMIIDATRGSIARFVNHSCEPNCRMEKWTVAGKPRMALFAGDRGIMTGEELTYDYNFDPYSQKNVQQCRCGSSNCRGILGPRPKEKVQRAKEQKVEKSKKSATKRANGKAAGTKRKSGDALDESSSRANKKQKLAVAKSIRSGVKKAVSRARATVSKSTASRTKQAKKEKGSPVKQKTAKAAKTTKSPTKRTAAKKDEPKGKSNIKLPKVKATKVKARATVPKKTAQAAKGKTQDAAPSSSKLSRPSAATKAKILAAAKGANPRRKSTKKEDTKTDHKTTANKAQKKTQAPKQEPKSKGPNAIGSSIKIFYCPLNAYHDPSRVSLGELVKDRSSRLHQRIGFACHTQLLSETICHVYCNALHQTRDVKAQWPGHTYTVYVKFHSDDK</sequence>
<dbReference type="KEGG" id="ang:An11g09860"/>
<comment type="subcellular location">
    <subcellularLocation>
        <location evidence="2">Chromosome</location>
    </subcellularLocation>
    <subcellularLocation>
        <location evidence="1">Nucleus</location>
    </subcellularLocation>
</comment>
<feature type="domain" description="AWS" evidence="11">
    <location>
        <begin position="390"/>
        <end position="436"/>
    </location>
</feature>
<feature type="compositionally biased region" description="Basic and acidic residues" evidence="8">
    <location>
        <begin position="216"/>
        <end position="228"/>
    </location>
</feature>
<feature type="compositionally biased region" description="Basic and acidic residues" evidence="8">
    <location>
        <begin position="767"/>
        <end position="777"/>
    </location>
</feature>
<feature type="domain" description="SET" evidence="9">
    <location>
        <begin position="447"/>
        <end position="554"/>
    </location>
</feature>
<dbReference type="PANTHER" id="PTHR22884">
    <property type="entry name" value="SET DOMAIN PROTEINS"/>
    <property type="match status" value="1"/>
</dbReference>
<evidence type="ECO:0000256" key="5">
    <source>
        <dbReference type="ARBA" id="ARBA00022679"/>
    </source>
</evidence>
<reference evidence="12" key="1">
    <citation type="submission" date="2025-02" db="EMBL/GenBank/DDBJ databases">
        <authorList>
            <consortium name="NCBI Genome Project"/>
        </authorList>
    </citation>
    <scope>NUCLEOTIDE SEQUENCE</scope>
</reference>
<evidence type="ECO:0000259" key="11">
    <source>
        <dbReference type="PROSITE" id="PS51215"/>
    </source>
</evidence>
<keyword evidence="6" id="KW-0949">S-adenosyl-L-methionine</keyword>
<feature type="compositionally biased region" description="Basic and acidic residues" evidence="8">
    <location>
        <begin position="161"/>
        <end position="185"/>
    </location>
</feature>
<organism evidence="12">
    <name type="scientific">Aspergillus niger</name>
    <dbReference type="NCBI Taxonomy" id="5061"/>
    <lineage>
        <taxon>Eukaryota</taxon>
        <taxon>Fungi</taxon>
        <taxon>Dikarya</taxon>
        <taxon>Ascomycota</taxon>
        <taxon>Pezizomycotina</taxon>
        <taxon>Eurotiomycetes</taxon>
        <taxon>Eurotiomycetidae</taxon>
        <taxon>Eurotiales</taxon>
        <taxon>Aspergillaceae</taxon>
        <taxon>Aspergillus</taxon>
        <taxon>Aspergillus subgen. Circumdati</taxon>
    </lineage>
</organism>
<feature type="domain" description="Post-SET" evidence="10">
    <location>
        <begin position="562"/>
        <end position="578"/>
    </location>
</feature>
<dbReference type="RefSeq" id="XP_059606391.1">
    <property type="nucleotide sequence ID" value="XM_059750523.1"/>
</dbReference>
<dbReference type="Gene3D" id="2.170.270.10">
    <property type="entry name" value="SET domain"/>
    <property type="match status" value="1"/>
</dbReference>
<dbReference type="InterPro" id="IPR006560">
    <property type="entry name" value="AWS_dom"/>
</dbReference>
<evidence type="ECO:0000259" key="9">
    <source>
        <dbReference type="PROSITE" id="PS50280"/>
    </source>
</evidence>
<name>A0AAJ8C1P5_ASPNG</name>
<dbReference type="SUPFAM" id="SSF82199">
    <property type="entry name" value="SET domain"/>
    <property type="match status" value="1"/>
</dbReference>
<dbReference type="GO" id="GO:0005634">
    <property type="term" value="C:nucleus"/>
    <property type="evidence" value="ECO:0007669"/>
    <property type="project" value="UniProtKB-SubCell"/>
</dbReference>
<feature type="compositionally biased region" description="Basic residues" evidence="8">
    <location>
        <begin position="706"/>
        <end position="715"/>
    </location>
</feature>
<evidence type="ECO:0000259" key="10">
    <source>
        <dbReference type="PROSITE" id="PS50868"/>
    </source>
</evidence>
<dbReference type="GO" id="GO:0005694">
    <property type="term" value="C:chromosome"/>
    <property type="evidence" value="ECO:0007669"/>
    <property type="project" value="UniProtKB-SubCell"/>
</dbReference>
<dbReference type="FunFam" id="2.170.270.10:FF:000037">
    <property type="entry name" value="Histone-lysine N-methyltransferase"/>
    <property type="match status" value="1"/>
</dbReference>
<keyword evidence="4" id="KW-0489">Methyltransferase</keyword>
<dbReference type="InterPro" id="IPR003616">
    <property type="entry name" value="Post-SET_dom"/>
</dbReference>
<dbReference type="GO" id="GO:0032259">
    <property type="term" value="P:methylation"/>
    <property type="evidence" value="ECO:0007669"/>
    <property type="project" value="UniProtKB-KW"/>
</dbReference>
<dbReference type="GO" id="GO:0008168">
    <property type="term" value="F:methyltransferase activity"/>
    <property type="evidence" value="ECO:0007669"/>
    <property type="project" value="UniProtKB-KW"/>
</dbReference>
<evidence type="ECO:0000313" key="12">
    <source>
        <dbReference type="RefSeq" id="XP_059606391.1"/>
    </source>
</evidence>
<keyword evidence="5" id="KW-0808">Transferase</keyword>
<dbReference type="Pfam" id="PF00856">
    <property type="entry name" value="SET"/>
    <property type="match status" value="1"/>
</dbReference>
<feature type="compositionally biased region" description="Low complexity" evidence="8">
    <location>
        <begin position="673"/>
        <end position="685"/>
    </location>
</feature>
<evidence type="ECO:0000256" key="6">
    <source>
        <dbReference type="ARBA" id="ARBA00022691"/>
    </source>
</evidence>
<dbReference type="GeneID" id="4985203"/>
<evidence type="ECO:0000256" key="2">
    <source>
        <dbReference type="ARBA" id="ARBA00004286"/>
    </source>
</evidence>
<dbReference type="PROSITE" id="PS51215">
    <property type="entry name" value="AWS"/>
    <property type="match status" value="1"/>
</dbReference>
<gene>
    <name evidence="12" type="ORF">An11g09860</name>
</gene>
<feature type="compositionally biased region" description="Basic and acidic residues" evidence="8">
    <location>
        <begin position="580"/>
        <end position="597"/>
    </location>
</feature>
<dbReference type="VEuPathDB" id="FungiDB:An11g09860"/>
<feature type="region of interest" description="Disordered" evidence="8">
    <location>
        <begin position="117"/>
        <end position="285"/>
    </location>
</feature>
<feature type="compositionally biased region" description="Basic and acidic residues" evidence="8">
    <location>
        <begin position="120"/>
        <end position="129"/>
    </location>
</feature>
<evidence type="ECO:0008006" key="13">
    <source>
        <dbReference type="Google" id="ProtNLM"/>
    </source>
</evidence>
<dbReference type="Pfam" id="PF17907">
    <property type="entry name" value="AWS"/>
    <property type="match status" value="1"/>
</dbReference>
<keyword evidence="7" id="KW-0539">Nucleus</keyword>
<evidence type="ECO:0000256" key="1">
    <source>
        <dbReference type="ARBA" id="ARBA00004123"/>
    </source>
</evidence>
<feature type="compositionally biased region" description="Basic and acidic residues" evidence="8">
    <location>
        <begin position="257"/>
        <end position="268"/>
    </location>
</feature>
<dbReference type="AlphaFoldDB" id="A0AAJ8C1P5"/>
<dbReference type="PROSITE" id="PS50868">
    <property type="entry name" value="POST_SET"/>
    <property type="match status" value="1"/>
</dbReference>
<dbReference type="PROSITE" id="PS50280">
    <property type="entry name" value="SET"/>
    <property type="match status" value="1"/>
</dbReference>
<feature type="compositionally biased region" description="Polar residues" evidence="8">
    <location>
        <begin position="8"/>
        <end position="26"/>
    </location>
</feature>
<feature type="compositionally biased region" description="Low complexity" evidence="8">
    <location>
        <begin position="746"/>
        <end position="759"/>
    </location>
</feature>
<feature type="compositionally biased region" description="Basic residues" evidence="8">
    <location>
        <begin position="598"/>
        <end position="613"/>
    </location>
</feature>
<dbReference type="InterPro" id="IPR046341">
    <property type="entry name" value="SET_dom_sf"/>
</dbReference>
<dbReference type="InterPro" id="IPR001214">
    <property type="entry name" value="SET_dom"/>
</dbReference>
<dbReference type="InterPro" id="IPR050777">
    <property type="entry name" value="SET2_Histone-Lys_MeTrsfase"/>
</dbReference>
<evidence type="ECO:0000256" key="4">
    <source>
        <dbReference type="ARBA" id="ARBA00022603"/>
    </source>
</evidence>
<accession>A0AAJ8C1P5</accession>
<feature type="region of interest" description="Disordered" evidence="8">
    <location>
        <begin position="577"/>
        <end position="799"/>
    </location>
</feature>
<reference evidence="12" key="2">
    <citation type="submission" date="2025-08" db="UniProtKB">
        <authorList>
            <consortium name="RefSeq"/>
        </authorList>
    </citation>
    <scope>IDENTIFICATION</scope>
</reference>
<feature type="compositionally biased region" description="Low complexity" evidence="8">
    <location>
        <begin position="779"/>
        <end position="790"/>
    </location>
</feature>
<evidence type="ECO:0000256" key="8">
    <source>
        <dbReference type="SAM" id="MobiDB-lite"/>
    </source>
</evidence>
<proteinExistence type="predicted"/>
<dbReference type="SMART" id="SM00508">
    <property type="entry name" value="PostSET"/>
    <property type="match status" value="1"/>
</dbReference>
<protein>
    <recommendedName>
        <fullName evidence="13">Histone-lysine N-methyltransferase</fullName>
    </recommendedName>
</protein>
<dbReference type="SMART" id="SM00317">
    <property type="entry name" value="SET"/>
    <property type="match status" value="1"/>
</dbReference>
<keyword evidence="3" id="KW-0158">Chromosome</keyword>
<feature type="compositionally biased region" description="Low complexity" evidence="8">
    <location>
        <begin position="716"/>
        <end position="735"/>
    </location>
</feature>
<evidence type="ECO:0000256" key="7">
    <source>
        <dbReference type="ARBA" id="ARBA00023242"/>
    </source>
</evidence>
<feature type="region of interest" description="Disordered" evidence="8">
    <location>
        <begin position="1"/>
        <end position="74"/>
    </location>
</feature>